<evidence type="ECO:0000256" key="4">
    <source>
        <dbReference type="ARBA" id="ARBA00022729"/>
    </source>
</evidence>
<feature type="domain" description="ABC transporter substrate-binding protein PnrA-like" evidence="9">
    <location>
        <begin position="53"/>
        <end position="339"/>
    </location>
</feature>
<keyword evidence="5" id="KW-0472">Membrane</keyword>
<comment type="similarity">
    <text evidence="2">Belongs to the BMP lipoprotein family.</text>
</comment>
<evidence type="ECO:0000259" key="9">
    <source>
        <dbReference type="Pfam" id="PF02608"/>
    </source>
</evidence>
<dbReference type="CDD" id="cd06304">
    <property type="entry name" value="PBP1_BmpA_Med_PnrA-like"/>
    <property type="match status" value="1"/>
</dbReference>
<evidence type="ECO:0000256" key="3">
    <source>
        <dbReference type="ARBA" id="ARBA00022475"/>
    </source>
</evidence>
<dbReference type="Pfam" id="PF02608">
    <property type="entry name" value="Bmp"/>
    <property type="match status" value="1"/>
</dbReference>
<evidence type="ECO:0000256" key="7">
    <source>
        <dbReference type="SAM" id="MobiDB-lite"/>
    </source>
</evidence>
<gene>
    <name evidence="10" type="ORF">H8S34_11925</name>
</gene>
<evidence type="ECO:0000313" key="11">
    <source>
        <dbReference type="Proteomes" id="UP000660021"/>
    </source>
</evidence>
<comment type="caution">
    <text evidence="10">The sequence shown here is derived from an EMBL/GenBank/DDBJ whole genome shotgun (WGS) entry which is preliminary data.</text>
</comment>
<feature type="region of interest" description="Disordered" evidence="7">
    <location>
        <begin position="25"/>
        <end position="49"/>
    </location>
</feature>
<evidence type="ECO:0000256" key="8">
    <source>
        <dbReference type="SAM" id="SignalP"/>
    </source>
</evidence>
<dbReference type="SUPFAM" id="SSF53822">
    <property type="entry name" value="Periplasmic binding protein-like I"/>
    <property type="match status" value="1"/>
</dbReference>
<accession>A0ABR7HVG6</accession>
<name>A0ABR7HVG6_9FIRM</name>
<feature type="chain" id="PRO_5047091408" evidence="8">
    <location>
        <begin position="20"/>
        <end position="343"/>
    </location>
</feature>
<evidence type="ECO:0000313" key="10">
    <source>
        <dbReference type="EMBL" id="MBC5731527.1"/>
    </source>
</evidence>
<comment type="subcellular location">
    <subcellularLocation>
        <location evidence="1">Cell membrane</location>
        <topology evidence="1">Lipid-anchor</topology>
    </subcellularLocation>
</comment>
<dbReference type="InterPro" id="IPR003760">
    <property type="entry name" value="PnrA-like"/>
</dbReference>
<evidence type="ECO:0000256" key="1">
    <source>
        <dbReference type="ARBA" id="ARBA00004193"/>
    </source>
</evidence>
<evidence type="ECO:0000256" key="6">
    <source>
        <dbReference type="ARBA" id="ARBA00023288"/>
    </source>
</evidence>
<keyword evidence="3" id="KW-1003">Cell membrane</keyword>
<keyword evidence="4 8" id="KW-0732">Signal</keyword>
<organism evidence="10 11">
    <name type="scientific">Pseudoflavonifractor hominis</name>
    <dbReference type="NCBI Taxonomy" id="2763059"/>
    <lineage>
        <taxon>Bacteria</taxon>
        <taxon>Bacillati</taxon>
        <taxon>Bacillota</taxon>
        <taxon>Clostridia</taxon>
        <taxon>Eubacteriales</taxon>
        <taxon>Oscillospiraceae</taxon>
        <taxon>Pseudoflavonifractor</taxon>
    </lineage>
</organism>
<dbReference type="Gene3D" id="3.40.50.2300">
    <property type="match status" value="2"/>
</dbReference>
<dbReference type="PANTHER" id="PTHR34296:SF2">
    <property type="entry name" value="ABC TRANSPORTER GUANOSINE-BINDING PROTEIN NUPN"/>
    <property type="match status" value="1"/>
</dbReference>
<dbReference type="PROSITE" id="PS51257">
    <property type="entry name" value="PROKAR_LIPOPROTEIN"/>
    <property type="match status" value="1"/>
</dbReference>
<dbReference type="RefSeq" id="WP_186964091.1">
    <property type="nucleotide sequence ID" value="NZ_JACOPR010000008.1"/>
</dbReference>
<dbReference type="PANTHER" id="PTHR34296">
    <property type="entry name" value="TRANSCRIPTIONAL ACTIVATOR PROTEIN MED"/>
    <property type="match status" value="1"/>
</dbReference>
<dbReference type="InterPro" id="IPR028082">
    <property type="entry name" value="Peripla_BP_I"/>
</dbReference>
<protein>
    <submittedName>
        <fullName evidence="10">BMP family protein</fullName>
    </submittedName>
</protein>
<evidence type="ECO:0000256" key="2">
    <source>
        <dbReference type="ARBA" id="ARBA00008610"/>
    </source>
</evidence>
<proteinExistence type="inferred from homology"/>
<keyword evidence="11" id="KW-1185">Reference proteome</keyword>
<feature type="signal peptide" evidence="8">
    <location>
        <begin position="1"/>
        <end position="19"/>
    </location>
</feature>
<feature type="compositionally biased region" description="Low complexity" evidence="7">
    <location>
        <begin position="30"/>
        <end position="47"/>
    </location>
</feature>
<dbReference type="EMBL" id="JACOPR010000008">
    <property type="protein sequence ID" value="MBC5731527.1"/>
    <property type="molecule type" value="Genomic_DNA"/>
</dbReference>
<sequence length="343" mass="35921">MKRKLMALLLAGALAVGLAACSRNVGTEDSAPPASSPTGGTTETTGAKDPSEVKVALVCGGAVNDGGWNASAYEGLQRIEETLGVETAYTEKVAVAEMPQVIRTYARQGFDLIFGHGAEFGEPMSTVAPEFPDTTFVAVNANVEAGNLTGTVFKFGECGYFCGMAAAMVSETGKIGIIPPDDAPNNKADIDTYELGAKAVNPDIEVYTAFTGSWDDLPKAKEASESLISKGCDVLLAMGDAYAVGVYQACENAGIKAIGWVSDQHDLSDAVICSGLQSVGDVYVATAERYLEGTMEQGVQVYGMPDGAQGMSEFYGLTEEQAAEVEAAMQDYLDGKLEIPTLY</sequence>
<keyword evidence="6" id="KW-0449">Lipoprotein</keyword>
<reference evidence="10 11" key="1">
    <citation type="submission" date="2020-08" db="EMBL/GenBank/DDBJ databases">
        <title>Genome public.</title>
        <authorList>
            <person name="Liu C."/>
            <person name="Sun Q."/>
        </authorList>
    </citation>
    <scope>NUCLEOTIDE SEQUENCE [LARGE SCALE GENOMIC DNA]</scope>
    <source>
        <strain evidence="10 11">New-38</strain>
    </source>
</reference>
<dbReference type="InterPro" id="IPR050957">
    <property type="entry name" value="BMP_lipoprotein"/>
</dbReference>
<dbReference type="Proteomes" id="UP000660021">
    <property type="component" value="Unassembled WGS sequence"/>
</dbReference>
<evidence type="ECO:0000256" key="5">
    <source>
        <dbReference type="ARBA" id="ARBA00023136"/>
    </source>
</evidence>